<dbReference type="InterPro" id="IPR003675">
    <property type="entry name" value="Rce1/LyrA-like_dom"/>
</dbReference>
<feature type="transmembrane region" description="Helical" evidence="1">
    <location>
        <begin position="152"/>
        <end position="171"/>
    </location>
</feature>
<reference evidence="4" key="1">
    <citation type="submission" date="2016-10" db="EMBL/GenBank/DDBJ databases">
        <authorList>
            <person name="Varghese N."/>
            <person name="Submissions S."/>
        </authorList>
    </citation>
    <scope>NUCLEOTIDE SEQUENCE [LARGE SCALE GENOMIC DNA]</scope>
    <source>
        <strain evidence="4">CGMCC 1.6775</strain>
    </source>
</reference>
<gene>
    <name evidence="3" type="ORF">SAMN04487961_2033</name>
</gene>
<keyword evidence="3" id="KW-0378">Hydrolase</keyword>
<dbReference type="RefSeq" id="WP_092002626.1">
    <property type="nucleotide sequence ID" value="NZ_FOUR01000004.1"/>
</dbReference>
<dbReference type="OrthoDB" id="193898at2"/>
<organism evidence="3 4">
    <name type="scientific">Marinobacter pelagius</name>
    <dbReference type="NCBI Taxonomy" id="379482"/>
    <lineage>
        <taxon>Bacteria</taxon>
        <taxon>Pseudomonadati</taxon>
        <taxon>Pseudomonadota</taxon>
        <taxon>Gammaproteobacteria</taxon>
        <taxon>Pseudomonadales</taxon>
        <taxon>Marinobacteraceae</taxon>
        <taxon>Marinobacter</taxon>
    </lineage>
</organism>
<feature type="transmembrane region" description="Helical" evidence="1">
    <location>
        <begin position="29"/>
        <end position="50"/>
    </location>
</feature>
<dbReference type="GO" id="GO:0080120">
    <property type="term" value="P:CAAX-box protein maturation"/>
    <property type="evidence" value="ECO:0007669"/>
    <property type="project" value="UniProtKB-ARBA"/>
</dbReference>
<evidence type="ECO:0000259" key="2">
    <source>
        <dbReference type="Pfam" id="PF02517"/>
    </source>
</evidence>
<evidence type="ECO:0000313" key="3">
    <source>
        <dbReference type="EMBL" id="SFN07188.1"/>
    </source>
</evidence>
<evidence type="ECO:0000256" key="1">
    <source>
        <dbReference type="SAM" id="Phobius"/>
    </source>
</evidence>
<keyword evidence="4" id="KW-1185">Reference proteome</keyword>
<name>A0A1I4W0S8_9GAMM</name>
<evidence type="ECO:0000313" key="4">
    <source>
        <dbReference type="Proteomes" id="UP000199339"/>
    </source>
</evidence>
<accession>A0A1I4W0S8</accession>
<keyword evidence="1" id="KW-0472">Membrane</keyword>
<feature type="transmembrane region" description="Helical" evidence="1">
    <location>
        <begin position="96"/>
        <end position="113"/>
    </location>
</feature>
<proteinExistence type="predicted"/>
<protein>
    <submittedName>
        <fullName evidence="3">CAAX protease self-immunity</fullName>
    </submittedName>
</protein>
<dbReference type="GO" id="GO:0006508">
    <property type="term" value="P:proteolysis"/>
    <property type="evidence" value="ECO:0007669"/>
    <property type="project" value="UniProtKB-KW"/>
</dbReference>
<feature type="transmembrane region" description="Helical" evidence="1">
    <location>
        <begin position="62"/>
        <end position="84"/>
    </location>
</feature>
<dbReference type="Pfam" id="PF02517">
    <property type="entry name" value="Rce1-like"/>
    <property type="match status" value="1"/>
</dbReference>
<feature type="transmembrane region" description="Helical" evidence="1">
    <location>
        <begin position="125"/>
        <end position="146"/>
    </location>
</feature>
<sequence>MTSTKPVKYLSNNLGQAFLTSPFQAPLKAWALIPVFAIISVSVGFGAGLFQFGWLDSPITPVLPIILFVFPSLLEEAFFRGVLIPRNILASGHVKAAWSVSISTLVFVLWHPFNALAFNPTAVPLFLNPWFLVIVGAMGITCGYAYVLSRSIWVPVIIHWAAVTVWVLFLGGRNLVLEL</sequence>
<keyword evidence="1" id="KW-0812">Transmembrane</keyword>
<dbReference type="GO" id="GO:0004175">
    <property type="term" value="F:endopeptidase activity"/>
    <property type="evidence" value="ECO:0007669"/>
    <property type="project" value="UniProtKB-ARBA"/>
</dbReference>
<dbReference type="Proteomes" id="UP000199339">
    <property type="component" value="Unassembled WGS sequence"/>
</dbReference>
<keyword evidence="3" id="KW-0645">Protease</keyword>
<dbReference type="EMBL" id="FOUR01000004">
    <property type="protein sequence ID" value="SFN07188.1"/>
    <property type="molecule type" value="Genomic_DNA"/>
</dbReference>
<feature type="domain" description="CAAX prenyl protease 2/Lysostaphin resistance protein A-like" evidence="2">
    <location>
        <begin position="62"/>
        <end position="162"/>
    </location>
</feature>
<dbReference type="AlphaFoldDB" id="A0A1I4W0S8"/>
<keyword evidence="1" id="KW-1133">Transmembrane helix</keyword>